<keyword evidence="6 9" id="KW-0663">Pyridoxal phosphate</keyword>
<dbReference type="PANTHER" id="PTHR11825:SF69">
    <property type="entry name" value="BRANCHED-CHAIN-AMINO-ACID AMINOTRANSFERASE"/>
    <property type="match status" value="1"/>
</dbReference>
<keyword evidence="7 10" id="KW-0100">Branched-chain amino acid biosynthesis</keyword>
<keyword evidence="3 10" id="KW-0032">Aminotransferase</keyword>
<dbReference type="PROSITE" id="PS00770">
    <property type="entry name" value="AA_TRANSFER_CLASS_4"/>
    <property type="match status" value="1"/>
</dbReference>
<dbReference type="Pfam" id="PF01063">
    <property type="entry name" value="Aminotran_4"/>
    <property type="match status" value="1"/>
</dbReference>
<dbReference type="PANTHER" id="PTHR11825">
    <property type="entry name" value="SUBGROUP IIII AMINOTRANSFERASE"/>
    <property type="match status" value="1"/>
</dbReference>
<dbReference type="InterPro" id="IPR001544">
    <property type="entry name" value="Aminotrans_IV"/>
</dbReference>
<evidence type="ECO:0000256" key="5">
    <source>
        <dbReference type="ARBA" id="ARBA00022679"/>
    </source>
</evidence>
<evidence type="ECO:0000256" key="2">
    <source>
        <dbReference type="ARBA" id="ARBA00009320"/>
    </source>
</evidence>
<evidence type="ECO:0000256" key="7">
    <source>
        <dbReference type="ARBA" id="ARBA00023304"/>
    </source>
</evidence>
<dbReference type="GO" id="GO:0009098">
    <property type="term" value="P:L-leucine biosynthetic process"/>
    <property type="evidence" value="ECO:0007669"/>
    <property type="project" value="TreeGrafter"/>
</dbReference>
<gene>
    <name evidence="11" type="ORF">TWF481_004787</name>
</gene>
<comment type="catalytic activity">
    <reaction evidence="10">
        <text>L-valine + 2-oxoglutarate = 3-methyl-2-oxobutanoate + L-glutamate</text>
        <dbReference type="Rhea" id="RHEA:24813"/>
        <dbReference type="ChEBI" id="CHEBI:11851"/>
        <dbReference type="ChEBI" id="CHEBI:16810"/>
        <dbReference type="ChEBI" id="CHEBI:29985"/>
        <dbReference type="ChEBI" id="CHEBI:57762"/>
        <dbReference type="EC" id="2.6.1.42"/>
    </reaction>
</comment>
<dbReference type="Gene3D" id="3.30.470.10">
    <property type="match status" value="1"/>
</dbReference>
<keyword evidence="5 10" id="KW-0808">Transferase</keyword>
<evidence type="ECO:0000256" key="8">
    <source>
        <dbReference type="RuleBase" id="RU004106"/>
    </source>
</evidence>
<dbReference type="InterPro" id="IPR043132">
    <property type="entry name" value="BCAT-like_C"/>
</dbReference>
<comment type="catalytic activity">
    <reaction evidence="10">
        <text>L-leucine + 2-oxoglutarate = 4-methyl-2-oxopentanoate + L-glutamate</text>
        <dbReference type="Rhea" id="RHEA:18321"/>
        <dbReference type="ChEBI" id="CHEBI:16810"/>
        <dbReference type="ChEBI" id="CHEBI:17865"/>
        <dbReference type="ChEBI" id="CHEBI:29985"/>
        <dbReference type="ChEBI" id="CHEBI:57427"/>
        <dbReference type="EC" id="2.6.1.42"/>
    </reaction>
</comment>
<organism evidence="11 12">
    <name type="scientific">Arthrobotrys musiformis</name>
    <dbReference type="NCBI Taxonomy" id="47236"/>
    <lineage>
        <taxon>Eukaryota</taxon>
        <taxon>Fungi</taxon>
        <taxon>Dikarya</taxon>
        <taxon>Ascomycota</taxon>
        <taxon>Pezizomycotina</taxon>
        <taxon>Orbiliomycetes</taxon>
        <taxon>Orbiliales</taxon>
        <taxon>Orbiliaceae</taxon>
        <taxon>Arthrobotrys</taxon>
    </lineage>
</organism>
<sequence length="474" mass="51747">MVFCAIRTSRSRGSIVSLIKSPYLKPPRLSNTLQHSSHIPRPIHTSKMAPAAVPIATAAAAAASELTVSAMKADLAKSSKPLLDASKLTYTFNKNGGVVPALDDPARKAQNCSTDHMLTAKWTENGGWEAPQLRPYGHLNIMPTASCIHYATQAFEGMKAYRGVDGKLRLFRPDLNCKRMNLSSTRIALPPIDPEQLEQLVKAFVSVDCPKWLADPETFIYLRPAVIADGTALGVQKPTEATVFIIAVLFAPLEVRTGMRLLASKEDMGVRAWPGGHGWSKVGANYGPTLQAQGEARERGFDQILWLLGSEGRVTEAGASNFFIVWRNKTSGRLELVTAPLGDKIILDGVTRRSVLELARSRLTEKPTEVLKEVEKLEKLDVVEQNFTIDDIAEAYESGRLVEAFACGTAFFVAPISYIQHEVDKGIEVPMGTTTDDGCKSGAYAAAIKTWLKEIMYGKVSHPWGVVVKERGAQ</sequence>
<evidence type="ECO:0000256" key="10">
    <source>
        <dbReference type="RuleBase" id="RU004517"/>
    </source>
</evidence>
<proteinExistence type="inferred from homology"/>
<reference evidence="11 12" key="1">
    <citation type="submission" date="2023-08" db="EMBL/GenBank/DDBJ databases">
        <authorList>
            <person name="Palmer J.M."/>
        </authorList>
    </citation>
    <scope>NUCLEOTIDE SEQUENCE [LARGE SCALE GENOMIC DNA]</scope>
    <source>
        <strain evidence="11 12">TWF481</strain>
    </source>
</reference>
<keyword evidence="4 10" id="KW-0028">Amino-acid biosynthesis</keyword>
<dbReference type="GO" id="GO:0009099">
    <property type="term" value="P:L-valine biosynthetic process"/>
    <property type="evidence" value="ECO:0007669"/>
    <property type="project" value="TreeGrafter"/>
</dbReference>
<accession>A0AAV9WLR4</accession>
<dbReference type="GO" id="GO:0005739">
    <property type="term" value="C:mitochondrion"/>
    <property type="evidence" value="ECO:0007669"/>
    <property type="project" value="TreeGrafter"/>
</dbReference>
<evidence type="ECO:0000256" key="4">
    <source>
        <dbReference type="ARBA" id="ARBA00022605"/>
    </source>
</evidence>
<dbReference type="InterPro" id="IPR005786">
    <property type="entry name" value="B_amino_transII"/>
</dbReference>
<dbReference type="InterPro" id="IPR036038">
    <property type="entry name" value="Aminotransferase-like"/>
</dbReference>
<comment type="catalytic activity">
    <reaction evidence="10">
        <text>L-isoleucine + 2-oxoglutarate = (S)-3-methyl-2-oxopentanoate + L-glutamate</text>
        <dbReference type="Rhea" id="RHEA:24801"/>
        <dbReference type="ChEBI" id="CHEBI:16810"/>
        <dbReference type="ChEBI" id="CHEBI:29985"/>
        <dbReference type="ChEBI" id="CHEBI:35146"/>
        <dbReference type="ChEBI" id="CHEBI:58045"/>
        <dbReference type="EC" id="2.6.1.42"/>
    </reaction>
</comment>
<name>A0AAV9WLR4_9PEZI</name>
<dbReference type="EMBL" id="JAVHJL010000002">
    <property type="protein sequence ID" value="KAK6510074.1"/>
    <property type="molecule type" value="Genomic_DNA"/>
</dbReference>
<comment type="similarity">
    <text evidence="2 8">Belongs to the class-IV pyridoxal-phosphate-dependent aminotransferase family.</text>
</comment>
<dbReference type="AlphaFoldDB" id="A0AAV9WLR4"/>
<dbReference type="EC" id="2.6.1.42" evidence="10"/>
<dbReference type="Proteomes" id="UP001370758">
    <property type="component" value="Unassembled WGS sequence"/>
</dbReference>
<dbReference type="InterPro" id="IPR018300">
    <property type="entry name" value="Aminotrans_IV_CS"/>
</dbReference>
<dbReference type="SUPFAM" id="SSF56752">
    <property type="entry name" value="D-aminoacid aminotransferase-like PLP-dependent enzymes"/>
    <property type="match status" value="1"/>
</dbReference>
<evidence type="ECO:0000256" key="9">
    <source>
        <dbReference type="RuleBase" id="RU004516"/>
    </source>
</evidence>
<evidence type="ECO:0000313" key="11">
    <source>
        <dbReference type="EMBL" id="KAK6510074.1"/>
    </source>
</evidence>
<evidence type="ECO:0000313" key="12">
    <source>
        <dbReference type="Proteomes" id="UP001370758"/>
    </source>
</evidence>
<evidence type="ECO:0000256" key="3">
    <source>
        <dbReference type="ARBA" id="ARBA00022576"/>
    </source>
</evidence>
<dbReference type="Gene3D" id="3.20.10.10">
    <property type="entry name" value="D-amino Acid Aminotransferase, subunit A, domain 2"/>
    <property type="match status" value="1"/>
</dbReference>
<comment type="cofactor">
    <cofactor evidence="1 9">
        <name>pyridoxal 5'-phosphate</name>
        <dbReference type="ChEBI" id="CHEBI:597326"/>
    </cofactor>
</comment>
<comment type="caution">
    <text evidence="11">The sequence shown here is derived from an EMBL/GenBank/DDBJ whole genome shotgun (WGS) entry which is preliminary data.</text>
</comment>
<dbReference type="FunFam" id="3.20.10.10:FF:000004">
    <property type="entry name" value="Branched-chain-amino-acid aminotransferase"/>
    <property type="match status" value="1"/>
</dbReference>
<evidence type="ECO:0000256" key="1">
    <source>
        <dbReference type="ARBA" id="ARBA00001933"/>
    </source>
</evidence>
<protein>
    <recommendedName>
        <fullName evidence="10">Branched-chain-amino-acid aminotransferase</fullName>
        <ecNumber evidence="10">2.6.1.42</ecNumber>
    </recommendedName>
</protein>
<dbReference type="InterPro" id="IPR043131">
    <property type="entry name" value="BCAT-like_N"/>
</dbReference>
<evidence type="ECO:0000256" key="6">
    <source>
        <dbReference type="ARBA" id="ARBA00022898"/>
    </source>
</evidence>
<dbReference type="GO" id="GO:0004084">
    <property type="term" value="F:branched-chain-amino-acid transaminase activity"/>
    <property type="evidence" value="ECO:0007669"/>
    <property type="project" value="UniProtKB-EC"/>
</dbReference>
<keyword evidence="12" id="KW-1185">Reference proteome</keyword>